<evidence type="ECO:0000259" key="8">
    <source>
        <dbReference type="Pfam" id="PF20222"/>
    </source>
</evidence>
<evidence type="ECO:0000256" key="1">
    <source>
        <dbReference type="ARBA" id="ARBA00004123"/>
    </source>
</evidence>
<dbReference type="GO" id="GO:0000127">
    <property type="term" value="C:transcription factor TFIIIC complex"/>
    <property type="evidence" value="ECO:0007669"/>
    <property type="project" value="InterPro"/>
</dbReference>
<dbReference type="GO" id="GO:0003677">
    <property type="term" value="F:DNA binding"/>
    <property type="evidence" value="ECO:0007669"/>
    <property type="project" value="UniProtKB-KW"/>
</dbReference>
<dbReference type="PANTHER" id="PTHR15180:SF1">
    <property type="entry name" value="GENERAL TRANSCRIPTION FACTOR 3C POLYPEPTIDE 1"/>
    <property type="match status" value="1"/>
</dbReference>
<dbReference type="InterPro" id="IPR007309">
    <property type="entry name" value="TFIIIC_Bblock-bd"/>
</dbReference>
<proteinExistence type="predicted"/>
<comment type="subcellular location">
    <subcellularLocation>
        <location evidence="1">Nucleus</location>
    </subcellularLocation>
</comment>
<evidence type="ECO:0000256" key="4">
    <source>
        <dbReference type="ARBA" id="ARBA00023163"/>
    </source>
</evidence>
<reference evidence="9" key="1">
    <citation type="submission" date="2021-02" db="EMBL/GenBank/DDBJ databases">
        <title>Psilocybe cubensis genome.</title>
        <authorList>
            <person name="Mckernan K.J."/>
            <person name="Crawford S."/>
            <person name="Trippe A."/>
            <person name="Kane L.T."/>
            <person name="Mclaughlin S."/>
        </authorList>
    </citation>
    <scope>NUCLEOTIDE SEQUENCE [LARGE SCALE GENOMIC DNA]</scope>
    <source>
        <strain evidence="9">MGC-MH-2018</strain>
    </source>
</reference>
<evidence type="ECO:0000313" key="9">
    <source>
        <dbReference type="EMBL" id="KAG5174067.1"/>
    </source>
</evidence>
<dbReference type="EMBL" id="JAFIQS010000001">
    <property type="protein sequence ID" value="KAG5174067.1"/>
    <property type="molecule type" value="Genomic_DNA"/>
</dbReference>
<keyword evidence="3" id="KW-0238">DNA-binding</keyword>
<dbReference type="GO" id="GO:0006384">
    <property type="term" value="P:transcription initiation at RNA polymerase III promoter"/>
    <property type="evidence" value="ECO:0007669"/>
    <property type="project" value="InterPro"/>
</dbReference>
<gene>
    <name evidence="9" type="ORF">JR316_000725</name>
</gene>
<dbReference type="InterPro" id="IPR046488">
    <property type="entry name" value="Sfc3/Tfc3_C"/>
</dbReference>
<feature type="region of interest" description="Disordered" evidence="6">
    <location>
        <begin position="516"/>
        <end position="611"/>
    </location>
</feature>
<evidence type="ECO:0000256" key="6">
    <source>
        <dbReference type="SAM" id="MobiDB-lite"/>
    </source>
</evidence>
<keyword evidence="2" id="KW-0597">Phosphoprotein</keyword>
<evidence type="ECO:0000256" key="3">
    <source>
        <dbReference type="ARBA" id="ARBA00023125"/>
    </source>
</evidence>
<feature type="region of interest" description="Disordered" evidence="6">
    <location>
        <begin position="88"/>
        <end position="109"/>
    </location>
</feature>
<comment type="caution">
    <text evidence="9">The sequence shown here is derived from an EMBL/GenBank/DDBJ whole genome shotgun (WGS) entry which is preliminary data.</text>
</comment>
<dbReference type="CDD" id="cd16169">
    <property type="entry name" value="Tau138_eWH"/>
    <property type="match status" value="1"/>
</dbReference>
<feature type="compositionally biased region" description="Basic residues" evidence="6">
    <location>
        <begin position="1398"/>
        <end position="1407"/>
    </location>
</feature>
<feature type="compositionally biased region" description="Low complexity" evidence="6">
    <location>
        <begin position="735"/>
        <end position="745"/>
    </location>
</feature>
<organism evidence="9">
    <name type="scientific">Psilocybe cubensis</name>
    <name type="common">Psychedelic mushroom</name>
    <name type="synonym">Stropharia cubensis</name>
    <dbReference type="NCBI Taxonomy" id="181762"/>
    <lineage>
        <taxon>Eukaryota</taxon>
        <taxon>Fungi</taxon>
        <taxon>Dikarya</taxon>
        <taxon>Basidiomycota</taxon>
        <taxon>Agaricomycotina</taxon>
        <taxon>Agaricomycetes</taxon>
        <taxon>Agaricomycetidae</taxon>
        <taxon>Agaricales</taxon>
        <taxon>Agaricineae</taxon>
        <taxon>Strophariaceae</taxon>
        <taxon>Psilocybe</taxon>
    </lineage>
</organism>
<name>A0A8H7Y7B8_PSICU</name>
<feature type="domain" description="Transcription factor tau subunit sfc3/Tfc3 C-terminal" evidence="8">
    <location>
        <begin position="1425"/>
        <end position="1775"/>
    </location>
</feature>
<feature type="region of interest" description="Disordered" evidence="6">
    <location>
        <begin position="1385"/>
        <end position="1420"/>
    </location>
</feature>
<dbReference type="GO" id="GO:0005634">
    <property type="term" value="C:nucleus"/>
    <property type="evidence" value="ECO:0007669"/>
    <property type="project" value="UniProtKB-SubCell"/>
</dbReference>
<keyword evidence="5" id="KW-0539">Nucleus</keyword>
<dbReference type="GO" id="GO:0042791">
    <property type="term" value="P:5S class rRNA transcription by RNA polymerase III"/>
    <property type="evidence" value="ECO:0007669"/>
    <property type="project" value="TreeGrafter"/>
</dbReference>
<evidence type="ECO:0000256" key="2">
    <source>
        <dbReference type="ARBA" id="ARBA00022553"/>
    </source>
</evidence>
<accession>A0A8H7Y7B8</accession>
<protein>
    <recommendedName>
        <fullName evidence="10">B-block binding subunit of TFIIIC domain-containing protein</fullName>
    </recommendedName>
</protein>
<sequence>MDELIHHCLRELAFDGELGSNVSRLKDFIVDFYAHTNSSHTQNPDDTFCAFVWALVVQQPSTIVGVVSPELGSEVWIAPRTSAMRKAQARGEDHVEQQPPQLDPISEPKTTSLDTLQHAYGDRLRIAVEPDSIFAAITGSHIRSSKMSPMVYSALQIITRGRDSGVTVVDLGKQSGYDQKTCFYLVRQLTELELVVKVRRGGVGTHFCIHKYFFDRSSSWKAIRDEETQAENLQTTGLDSEADLKEEDEEIEDPAALNFTPIDARHLSSLPLISGRVIRLLKASKNHMHASNNMLITLGFSNPTKTDRRFFQSRIREMIQQRLIEKVVVPSNKRKSNSKSVKCFRLVKQELSSHGDPVPILSDADDDLGENAEGQNGIKLNTTLHKQIIDQLEDSGTSGMTLNDLSTSLCHFDKRTIELLLSRAVHHHPPSHLSDLRIAPLIETSGRERRHRYITVANYRKLVAQEKLDNKSFAGYDNIDLSDVGGFLPVPGSLFYEKDAEMIQFCDSFKRNEQGRISKAGNKKTKNPILPDGRIKRGRPRKNAIKNDGQVPSRSLRLQAPKRKRDDLLDSTQVATIEDLDDPPKKKTRHSKKPQERIPDPPTTRGRGRPRKIKIADVIDNEVTERQLLRSPDTNTGYAEDINMDTSPKAQKKNVNIPTSKSISVVEGEPNTSERGELINRLLPDEGSHKDTNDHVFTVPSTNNTHIEQRGDDVRDMARSMTDIPEIMNQTDMRSSSQFSEGSQSPEKTPNSVPNAARINVSQLRRENELLRVVENAGGIVNIQNKEFYQAHMKLLESLAQAGEPTSAPVGTKTDKRTATATFASLENKGRIKQLRTSVTTFTGVTRPACIVYLPHIEQNQINEFLAELARSSQQPASHLTSFVKIDRRLDYGADTSSTSRGILPLQLLQLERPSTNDKERWSKNVSRAKQLFTHDDTTIRDVFLAERTTVAQLYGFIVGKALRCRKLHLAAIHAFETQVDSTNIVSHEKRVIDLSFFCHDLPLDLYCSLVSPLTFDEELAMKTKSSMGQKTLVRDLPQHLQTLLQLGRSRARSRILDMLEILRSLNLVTPLRPSDSSIEEPFLSCIPKGGHPTSFSVASLDGWTINTPMIAPNYWCFNESSSIHLYAKSEIHPPYWKTNKLSSYFDVTVYWDQLREACLNTNINIDIDVHSSQASAASVAAARSLRRAASWKSEYFLTWHQMQYMKQYIDSMAFSTPLQISDDTERRNQIQHIAWVISAPQETVENFFSSSRDKLIRTSEKMKEKARKTQKRTEEAKLSLAKKAEEARTQREQEWSKLLVKSHATALTGPAVVRLERIRNQFLQSISLKNASEWEKDIQSTLDEANWANSKALKIASKSFSNAKKPSATSAAIIPASESSIQSLIESQGPPLQHSKVTVKRKKRKGQNADPSDSSATIPKKVTRRHRFQWNTEYDELARDASAIIRARCRSLSRLDWGAFEQVFPSVPRNTVRQRLAHIKETPGNEAYLRRLEDTWYDIWIKHRGTSALPDDDFGSASNFNLVKHIEFLRAHVDKNAIRVGFAQTKEIATITLPSDVASLMETYNVVQAEKTAPDWDFMWNALIEEGREKRLKKAVISRCPENFPKVRLSELDEIALAESTLKMAMGTPPERYDPAQGSSLLKNWGQDVIDVATKNLLTRGVLSKSQRDPLKQGPGRQLKISEANQNAIGGNITSDTFQDATSLLEEIDPSDTTWHDWPLTATDGDCATLIELVSEDKVDFNIDTSLPRAERPGLDWNSKKADDDQIETALAVRYRLDARASQDISSDDPQITATSADSMNECLEPSVEAHTDSGHGLSVENIPACCRRLTGQGLIDCAMCLGDAWSIFRISLSQDDQETADWVLDIVSQRRESGIKKGDLISLAGPRDLRVAIVVNQMVEAEIPLIHWMGYDSLVLVSAQYLRKWTVVVSEEPFVNALPRRWLDIRGNRVADFWQSGLRAVMGLIVFRPGITQASWSNLELSNIVDDLPQTEIRWRLRAVYDRQEVSEILRHLRREGYLRVRLGYSSVWTTCGTELPFDEVEERKVFWFIGDKHWYQL</sequence>
<evidence type="ECO:0000259" key="7">
    <source>
        <dbReference type="Pfam" id="PF04182"/>
    </source>
</evidence>
<feature type="compositionally biased region" description="Basic and acidic residues" evidence="6">
    <location>
        <begin position="1272"/>
        <end position="1286"/>
    </location>
</feature>
<feature type="region of interest" description="Disordered" evidence="6">
    <location>
        <begin position="1264"/>
        <end position="1286"/>
    </location>
</feature>
<dbReference type="Pfam" id="PF20222">
    <property type="entry name" value="DUF6581"/>
    <property type="match status" value="1"/>
</dbReference>
<feature type="domain" description="B-block binding subunit of TFIIIC" evidence="7">
    <location>
        <begin position="149"/>
        <end position="214"/>
    </location>
</feature>
<evidence type="ECO:0000256" key="5">
    <source>
        <dbReference type="ARBA" id="ARBA00023242"/>
    </source>
</evidence>
<keyword evidence="4" id="KW-0804">Transcription</keyword>
<feature type="region of interest" description="Disordered" evidence="6">
    <location>
        <begin position="727"/>
        <end position="754"/>
    </location>
</feature>
<dbReference type="InterPro" id="IPR035625">
    <property type="entry name" value="Tfc3-like_eWH"/>
</dbReference>
<dbReference type="Pfam" id="PF04182">
    <property type="entry name" value="B-block_TFIIIC"/>
    <property type="match status" value="1"/>
</dbReference>
<dbReference type="PANTHER" id="PTHR15180">
    <property type="entry name" value="GENERAL TRANSCRIPTION FACTOR 3C POLYPEPTIDE 1"/>
    <property type="match status" value="1"/>
</dbReference>
<evidence type="ECO:0008006" key="10">
    <source>
        <dbReference type="Google" id="ProtNLM"/>
    </source>
</evidence>
<dbReference type="InterPro" id="IPR044210">
    <property type="entry name" value="Tfc3-like"/>
</dbReference>